<dbReference type="AlphaFoldDB" id="A0A6D2JHP8"/>
<evidence type="ECO:0000313" key="7">
    <source>
        <dbReference type="Proteomes" id="UP000467841"/>
    </source>
</evidence>
<evidence type="ECO:0000256" key="4">
    <source>
        <dbReference type="ARBA" id="ARBA00022525"/>
    </source>
</evidence>
<dbReference type="Proteomes" id="UP000467841">
    <property type="component" value="Unassembled WGS sequence"/>
</dbReference>
<protein>
    <submittedName>
        <fullName evidence="6">Uncharacterized protein</fullName>
    </submittedName>
</protein>
<dbReference type="Pfam" id="PF05938">
    <property type="entry name" value="Self-incomp_S1"/>
    <property type="match status" value="1"/>
</dbReference>
<keyword evidence="7" id="KW-1185">Reference proteome</keyword>
<evidence type="ECO:0000256" key="1">
    <source>
        <dbReference type="ARBA" id="ARBA00004613"/>
    </source>
</evidence>
<organism evidence="6 7">
    <name type="scientific">Microthlaspi erraticum</name>
    <dbReference type="NCBI Taxonomy" id="1685480"/>
    <lineage>
        <taxon>Eukaryota</taxon>
        <taxon>Viridiplantae</taxon>
        <taxon>Streptophyta</taxon>
        <taxon>Embryophyta</taxon>
        <taxon>Tracheophyta</taxon>
        <taxon>Spermatophyta</taxon>
        <taxon>Magnoliopsida</taxon>
        <taxon>eudicotyledons</taxon>
        <taxon>Gunneridae</taxon>
        <taxon>Pentapetalae</taxon>
        <taxon>rosids</taxon>
        <taxon>malvids</taxon>
        <taxon>Brassicales</taxon>
        <taxon>Brassicaceae</taxon>
        <taxon>Coluteocarpeae</taxon>
        <taxon>Microthlaspi</taxon>
    </lineage>
</organism>
<keyword evidence="5" id="KW-0732">Signal</keyword>
<sequence length="129" mass="14946">MLVIATYIGLNEACAPNRIIIQNDLGPNTPLQFRCRGWNGQDTGIDTLNRVGATYTIELSDVTNYRERTEWNCELRYGAAKEFFFDIQVYRAAAGVRCGQLRHWVARRDGIYFRRDANKPLGHVLHWKR</sequence>
<reference evidence="6" key="1">
    <citation type="submission" date="2020-01" db="EMBL/GenBank/DDBJ databases">
        <authorList>
            <person name="Mishra B."/>
        </authorList>
    </citation>
    <scope>NUCLEOTIDE SEQUENCE [LARGE SCALE GENOMIC DNA]</scope>
</reference>
<evidence type="ECO:0000313" key="6">
    <source>
        <dbReference type="EMBL" id="CAA7039366.1"/>
    </source>
</evidence>
<gene>
    <name evidence="6" type="ORF">MERR_LOCUS26601</name>
</gene>
<comment type="similarity">
    <text evidence="2">Belongs to the plant self-incompatibility (S1) protein family.</text>
</comment>
<evidence type="ECO:0000256" key="3">
    <source>
        <dbReference type="ARBA" id="ARBA00022471"/>
    </source>
</evidence>
<keyword evidence="4" id="KW-0964">Secreted</keyword>
<keyword evidence="3" id="KW-0713">Self-incompatibility</keyword>
<comment type="subcellular location">
    <subcellularLocation>
        <location evidence="1">Secreted</location>
    </subcellularLocation>
</comment>
<dbReference type="InterPro" id="IPR010264">
    <property type="entry name" value="Self-incomp_S1"/>
</dbReference>
<comment type="caution">
    <text evidence="6">The sequence shown here is derived from an EMBL/GenBank/DDBJ whole genome shotgun (WGS) entry which is preliminary data.</text>
</comment>
<accession>A0A6D2JHP8</accession>
<dbReference type="EMBL" id="CACVBM020001208">
    <property type="protein sequence ID" value="CAA7039366.1"/>
    <property type="molecule type" value="Genomic_DNA"/>
</dbReference>
<dbReference type="GO" id="GO:0060320">
    <property type="term" value="P:rejection of self pollen"/>
    <property type="evidence" value="ECO:0007669"/>
    <property type="project" value="UniProtKB-KW"/>
</dbReference>
<evidence type="ECO:0000256" key="5">
    <source>
        <dbReference type="ARBA" id="ARBA00022729"/>
    </source>
</evidence>
<proteinExistence type="inferred from homology"/>
<dbReference type="GO" id="GO:0005576">
    <property type="term" value="C:extracellular region"/>
    <property type="evidence" value="ECO:0007669"/>
    <property type="project" value="UniProtKB-SubCell"/>
</dbReference>
<dbReference type="OrthoDB" id="1061332at2759"/>
<evidence type="ECO:0000256" key="2">
    <source>
        <dbReference type="ARBA" id="ARBA00005581"/>
    </source>
</evidence>
<name>A0A6D2JHP8_9BRAS</name>